<dbReference type="Gene3D" id="3.90.110.10">
    <property type="entry name" value="Lactate dehydrogenase/glycoside hydrolase, family 4, C-terminal"/>
    <property type="match status" value="1"/>
</dbReference>
<dbReference type="Pfam" id="PF00056">
    <property type="entry name" value="Ldh_1_N"/>
    <property type="match status" value="1"/>
</dbReference>
<dbReference type="InterPro" id="IPR001557">
    <property type="entry name" value="L-lactate/malate_DH"/>
</dbReference>
<evidence type="ECO:0000256" key="7">
    <source>
        <dbReference type="PIRSR" id="PIRSR000102-1"/>
    </source>
</evidence>
<evidence type="ECO:0000256" key="2">
    <source>
        <dbReference type="ARBA" id="ARBA00006054"/>
    </source>
</evidence>
<feature type="binding site" evidence="8">
    <location>
        <position position="36"/>
    </location>
    <ligand>
        <name>NAD(+)</name>
        <dbReference type="ChEBI" id="CHEBI:57540"/>
    </ligand>
</feature>
<name>A0A139AZD3_GONPJ</name>
<evidence type="ECO:0000256" key="3">
    <source>
        <dbReference type="ARBA" id="ARBA00012967"/>
    </source>
</evidence>
<evidence type="ECO:0000256" key="5">
    <source>
        <dbReference type="ARBA" id="ARBA00023027"/>
    </source>
</evidence>
<comment type="catalytic activity">
    <reaction evidence="6 9">
        <text>(S)-lactate + NAD(+) = pyruvate + NADH + H(+)</text>
        <dbReference type="Rhea" id="RHEA:23444"/>
        <dbReference type="ChEBI" id="CHEBI:15361"/>
        <dbReference type="ChEBI" id="CHEBI:15378"/>
        <dbReference type="ChEBI" id="CHEBI:16651"/>
        <dbReference type="ChEBI" id="CHEBI:57540"/>
        <dbReference type="ChEBI" id="CHEBI:57945"/>
        <dbReference type="EC" id="1.1.1.27"/>
    </reaction>
</comment>
<comment type="similarity">
    <text evidence="2">Belongs to the LDH/MDH superfamily. LDH family.</text>
</comment>
<dbReference type="OrthoDB" id="6270329at2759"/>
<dbReference type="InterPro" id="IPR022383">
    <property type="entry name" value="Lactate/malate_DH_C"/>
</dbReference>
<keyword evidence="5 8" id="KW-0520">NAD</keyword>
<dbReference type="PROSITE" id="PS51257">
    <property type="entry name" value="PROKAR_LIPOPROTEIN"/>
    <property type="match status" value="1"/>
</dbReference>
<dbReference type="NCBIfam" id="TIGR01771">
    <property type="entry name" value="L-LDH-NAD"/>
    <property type="match status" value="1"/>
</dbReference>
<dbReference type="PANTHER" id="PTHR43128">
    <property type="entry name" value="L-2-HYDROXYCARBOXYLATE DEHYDROGENASE (NAD(P)(+))"/>
    <property type="match status" value="1"/>
</dbReference>
<dbReference type="PROSITE" id="PS00064">
    <property type="entry name" value="L_LDH"/>
    <property type="match status" value="1"/>
</dbReference>
<evidence type="ECO:0000256" key="8">
    <source>
        <dbReference type="PIRSR" id="PIRSR000102-3"/>
    </source>
</evidence>
<evidence type="ECO:0000256" key="6">
    <source>
        <dbReference type="ARBA" id="ARBA00049258"/>
    </source>
</evidence>
<dbReference type="STRING" id="1344416.A0A139AZD3"/>
<dbReference type="PRINTS" id="PR00086">
    <property type="entry name" value="LLDHDRGNASE"/>
</dbReference>
<dbReference type="GO" id="GO:0005737">
    <property type="term" value="C:cytoplasm"/>
    <property type="evidence" value="ECO:0007669"/>
    <property type="project" value="InterPro"/>
</dbReference>
<evidence type="ECO:0000313" key="12">
    <source>
        <dbReference type="EMBL" id="KXS21913.1"/>
    </source>
</evidence>
<evidence type="ECO:0000256" key="1">
    <source>
        <dbReference type="ARBA" id="ARBA00004843"/>
    </source>
</evidence>
<evidence type="ECO:0000259" key="11">
    <source>
        <dbReference type="Pfam" id="PF02866"/>
    </source>
</evidence>
<keyword evidence="13" id="KW-1185">Reference proteome</keyword>
<dbReference type="InterPro" id="IPR001236">
    <property type="entry name" value="Lactate/malate_DH_N"/>
</dbReference>
<keyword evidence="4 9" id="KW-0560">Oxidoreductase</keyword>
<dbReference type="Proteomes" id="UP000070544">
    <property type="component" value="Unassembled WGS sequence"/>
</dbReference>
<evidence type="ECO:0000259" key="10">
    <source>
        <dbReference type="Pfam" id="PF00056"/>
    </source>
</evidence>
<feature type="binding site" evidence="8">
    <location>
        <position position="95"/>
    </location>
    <ligand>
        <name>NAD(+)</name>
        <dbReference type="ChEBI" id="CHEBI:57540"/>
    </ligand>
</feature>
<feature type="domain" description="Lactate/malate dehydrogenase N-terminal" evidence="10">
    <location>
        <begin position="6"/>
        <end position="142"/>
    </location>
</feature>
<dbReference type="PANTHER" id="PTHR43128:SF16">
    <property type="entry name" value="L-LACTATE DEHYDROGENASE"/>
    <property type="match status" value="1"/>
</dbReference>
<comment type="pathway">
    <text evidence="1 9">Fermentation; pyruvate fermentation to lactate; (S)-lactate from pyruvate: step 1/1.</text>
</comment>
<feature type="binding site" evidence="8">
    <location>
        <begin position="11"/>
        <end position="16"/>
    </location>
    <ligand>
        <name>NAD(+)</name>
        <dbReference type="ChEBI" id="CHEBI:57540"/>
    </ligand>
</feature>
<organism evidence="12 13">
    <name type="scientific">Gonapodya prolifera (strain JEL478)</name>
    <name type="common">Monoblepharis prolifera</name>
    <dbReference type="NCBI Taxonomy" id="1344416"/>
    <lineage>
        <taxon>Eukaryota</taxon>
        <taxon>Fungi</taxon>
        <taxon>Fungi incertae sedis</taxon>
        <taxon>Chytridiomycota</taxon>
        <taxon>Chytridiomycota incertae sedis</taxon>
        <taxon>Monoblepharidomycetes</taxon>
        <taxon>Monoblepharidales</taxon>
        <taxon>Gonapodyaceae</taxon>
        <taxon>Gonapodya</taxon>
    </lineage>
</organism>
<evidence type="ECO:0000256" key="4">
    <source>
        <dbReference type="ARBA" id="ARBA00023002"/>
    </source>
</evidence>
<feature type="binding site" evidence="8">
    <location>
        <begin position="118"/>
        <end position="120"/>
    </location>
    <ligand>
        <name>NAD(+)</name>
        <dbReference type="ChEBI" id="CHEBI:57540"/>
    </ligand>
</feature>
<dbReference type="EMBL" id="KQ965732">
    <property type="protein sequence ID" value="KXS21913.1"/>
    <property type="molecule type" value="Genomic_DNA"/>
</dbReference>
<dbReference type="InterPro" id="IPR015955">
    <property type="entry name" value="Lactate_DH/Glyco_Ohase_4_C"/>
</dbReference>
<dbReference type="SUPFAM" id="SSF56327">
    <property type="entry name" value="LDH C-terminal domain-like"/>
    <property type="match status" value="1"/>
</dbReference>
<gene>
    <name evidence="12" type="ORF">M427DRAFT_51289</name>
</gene>
<dbReference type="Pfam" id="PF02866">
    <property type="entry name" value="Ldh_1_C"/>
    <property type="match status" value="1"/>
</dbReference>
<dbReference type="GO" id="GO:0006089">
    <property type="term" value="P:lactate metabolic process"/>
    <property type="evidence" value="ECO:0007669"/>
    <property type="project" value="TreeGrafter"/>
</dbReference>
<dbReference type="SUPFAM" id="SSF51735">
    <property type="entry name" value="NAD(P)-binding Rossmann-fold domains"/>
    <property type="match status" value="1"/>
</dbReference>
<dbReference type="UniPathway" id="UPA00554">
    <property type="reaction ID" value="UER00611"/>
</dbReference>
<reference evidence="12 13" key="1">
    <citation type="journal article" date="2015" name="Genome Biol. Evol.">
        <title>Phylogenomic analyses indicate that early fungi evolved digesting cell walls of algal ancestors of land plants.</title>
        <authorList>
            <person name="Chang Y."/>
            <person name="Wang S."/>
            <person name="Sekimoto S."/>
            <person name="Aerts A.L."/>
            <person name="Choi C."/>
            <person name="Clum A."/>
            <person name="LaButti K.M."/>
            <person name="Lindquist E.A."/>
            <person name="Yee Ngan C."/>
            <person name="Ohm R.A."/>
            <person name="Salamov A.A."/>
            <person name="Grigoriev I.V."/>
            <person name="Spatafora J.W."/>
            <person name="Berbee M.L."/>
        </authorList>
    </citation>
    <scope>NUCLEOTIDE SEQUENCE [LARGE SCALE GENOMIC DNA]</scope>
    <source>
        <strain evidence="12 13">JEL478</strain>
    </source>
</reference>
<dbReference type="EC" id="1.1.1.27" evidence="3 9"/>
<dbReference type="InterPro" id="IPR036291">
    <property type="entry name" value="NAD(P)-bd_dom_sf"/>
</dbReference>
<sequence>MVKHSRIAIVGAGSVGAAIAYACMLRGVPAELVLVDIVEDAVRGQVLDLSDASFVANVRIRQGSFQDAGQADIIIITAGAKQKPGESRIELIARNNAILKSCISSMSPLNPHAIMLIVANPVDVLTALAQRLSGLPPQQVFGSGTFLDSERLRVYIADKLKVSETSVHAFALGEHGDSQFIAWSAARVGGVPVLSFPEFKNVDLNAVQKAIARKAYEIISLKGATYFGIGACCASLCLSILNDTKSVRPLSVYSEKHGVCYAWPCVVGKEGIQRRLDLELSQEENAALEASAKSLKEILEQYA</sequence>
<proteinExistence type="inferred from homology"/>
<dbReference type="InterPro" id="IPR011304">
    <property type="entry name" value="L-lactate_DH"/>
</dbReference>
<dbReference type="Gene3D" id="3.40.50.720">
    <property type="entry name" value="NAD(P)-binding Rossmann-like Domain"/>
    <property type="match status" value="1"/>
</dbReference>
<feature type="domain" description="Lactate/malate dehydrogenase C-terminal" evidence="11">
    <location>
        <begin position="145"/>
        <end position="301"/>
    </location>
</feature>
<dbReference type="HAMAP" id="MF_00488">
    <property type="entry name" value="Lactate_dehydrog"/>
    <property type="match status" value="1"/>
</dbReference>
<evidence type="ECO:0000313" key="13">
    <source>
        <dbReference type="Proteomes" id="UP000070544"/>
    </source>
</evidence>
<evidence type="ECO:0000256" key="9">
    <source>
        <dbReference type="RuleBase" id="RU000496"/>
    </source>
</evidence>
<dbReference type="InterPro" id="IPR018177">
    <property type="entry name" value="L-lactate_DH_AS"/>
</dbReference>
<accession>A0A139AZD3</accession>
<feature type="active site" description="Proton acceptor" evidence="7">
    <location>
        <position position="175"/>
    </location>
</feature>
<protein>
    <recommendedName>
        <fullName evidence="3 9">L-lactate dehydrogenase</fullName>
        <ecNumber evidence="3 9">1.1.1.27</ecNumber>
    </recommendedName>
</protein>
<dbReference type="AlphaFoldDB" id="A0A139AZD3"/>
<dbReference type="OMA" id="THLDSMR"/>
<dbReference type="GO" id="GO:0004459">
    <property type="term" value="F:L-lactate dehydrogenase (NAD+) activity"/>
    <property type="evidence" value="ECO:0007669"/>
    <property type="project" value="UniProtKB-EC"/>
</dbReference>
<dbReference type="PIRSF" id="PIRSF000102">
    <property type="entry name" value="Lac_mal_DH"/>
    <property type="match status" value="1"/>
</dbReference>